<dbReference type="AlphaFoldDB" id="A0A7W5ZXX3"/>
<protein>
    <submittedName>
        <fullName evidence="2">Uncharacterized protein</fullName>
    </submittedName>
</protein>
<dbReference type="EMBL" id="JACICY010000009">
    <property type="protein sequence ID" value="MBB3862028.1"/>
    <property type="molecule type" value="Genomic_DNA"/>
</dbReference>
<dbReference type="RefSeq" id="WP_183614524.1">
    <property type="nucleotide sequence ID" value="NZ_JACICY010000009.1"/>
</dbReference>
<reference evidence="2 3" key="1">
    <citation type="submission" date="2020-08" db="EMBL/GenBank/DDBJ databases">
        <title>Genomic Encyclopedia of Type Strains, Phase IV (KMG-IV): sequencing the most valuable type-strain genomes for metagenomic binning, comparative biology and taxonomic classification.</title>
        <authorList>
            <person name="Goeker M."/>
        </authorList>
    </citation>
    <scope>NUCLEOTIDE SEQUENCE [LARGE SCALE GENOMIC DNA]</scope>
    <source>
        <strain evidence="2 3">DSM 14552</strain>
    </source>
</reference>
<keyword evidence="1" id="KW-0812">Transmembrane</keyword>
<dbReference type="Proteomes" id="UP000562395">
    <property type="component" value="Unassembled WGS sequence"/>
</dbReference>
<feature type="transmembrane region" description="Helical" evidence="1">
    <location>
        <begin position="43"/>
        <end position="63"/>
    </location>
</feature>
<keyword evidence="1" id="KW-1133">Transmembrane helix</keyword>
<comment type="caution">
    <text evidence="2">The sequence shown here is derived from an EMBL/GenBank/DDBJ whole genome shotgun (WGS) entry which is preliminary data.</text>
</comment>
<evidence type="ECO:0000313" key="2">
    <source>
        <dbReference type="EMBL" id="MBB3862028.1"/>
    </source>
</evidence>
<evidence type="ECO:0000256" key="1">
    <source>
        <dbReference type="SAM" id="Phobius"/>
    </source>
</evidence>
<accession>A0A7W5ZXX3</accession>
<organism evidence="2 3">
    <name type="scientific">Novosphingobium hassiacum</name>
    <dbReference type="NCBI Taxonomy" id="173676"/>
    <lineage>
        <taxon>Bacteria</taxon>
        <taxon>Pseudomonadati</taxon>
        <taxon>Pseudomonadota</taxon>
        <taxon>Alphaproteobacteria</taxon>
        <taxon>Sphingomonadales</taxon>
        <taxon>Sphingomonadaceae</taxon>
        <taxon>Novosphingobium</taxon>
    </lineage>
</organism>
<proteinExistence type="predicted"/>
<keyword evidence="3" id="KW-1185">Reference proteome</keyword>
<gene>
    <name evidence="2" type="ORF">GGQ88_003322</name>
</gene>
<name>A0A7W5ZXX3_9SPHN</name>
<evidence type="ECO:0000313" key="3">
    <source>
        <dbReference type="Proteomes" id="UP000562395"/>
    </source>
</evidence>
<sequence>MTDIERTLARLRDLPVDPRLSMIDAAVLDGLHRELATGGRQSGGLFAAAAAVALVTGILGSAIPGTPASAAPNPFPLGAPAALAPSTLLASAR</sequence>
<keyword evidence="1" id="KW-0472">Membrane</keyword>